<evidence type="ECO:0000256" key="1">
    <source>
        <dbReference type="ARBA" id="ARBA00022737"/>
    </source>
</evidence>
<evidence type="ECO:0000313" key="4">
    <source>
        <dbReference type="EMBL" id="CAF1113203.1"/>
    </source>
</evidence>
<evidence type="ECO:0000313" key="6">
    <source>
        <dbReference type="EMBL" id="CAF4163508.1"/>
    </source>
</evidence>
<dbReference type="SUPFAM" id="SSF52047">
    <property type="entry name" value="RNI-like"/>
    <property type="match status" value="1"/>
</dbReference>
<evidence type="ECO:0000313" key="2">
    <source>
        <dbReference type="EMBL" id="CAF1010762.1"/>
    </source>
</evidence>
<organism evidence="5 7">
    <name type="scientific">Rotaria sordida</name>
    <dbReference type="NCBI Taxonomy" id="392033"/>
    <lineage>
        <taxon>Eukaryota</taxon>
        <taxon>Metazoa</taxon>
        <taxon>Spiralia</taxon>
        <taxon>Gnathifera</taxon>
        <taxon>Rotifera</taxon>
        <taxon>Eurotatoria</taxon>
        <taxon>Bdelloidea</taxon>
        <taxon>Philodinida</taxon>
        <taxon>Philodinidae</taxon>
        <taxon>Rotaria</taxon>
    </lineage>
</organism>
<dbReference type="SMART" id="SM00368">
    <property type="entry name" value="LRR_RI"/>
    <property type="match status" value="4"/>
</dbReference>
<evidence type="ECO:0000313" key="3">
    <source>
        <dbReference type="EMBL" id="CAF1014796.1"/>
    </source>
</evidence>
<dbReference type="InterPro" id="IPR052201">
    <property type="entry name" value="LRR-containing_regulator"/>
</dbReference>
<dbReference type="InterPro" id="IPR032675">
    <property type="entry name" value="LRR_dom_sf"/>
</dbReference>
<comment type="caution">
    <text evidence="5">The sequence shown here is derived from an EMBL/GenBank/DDBJ whole genome shotgun (WGS) entry which is preliminary data.</text>
</comment>
<dbReference type="EMBL" id="CAJNOT010000538">
    <property type="protein sequence ID" value="CAF1014796.1"/>
    <property type="molecule type" value="Genomic_DNA"/>
</dbReference>
<gene>
    <name evidence="6" type="ORF">JBS370_LOCUS34631</name>
    <name evidence="4" type="ORF">JXQ802_LOCUS19809</name>
    <name evidence="5" type="ORF">JXQ802_LOCUS20312</name>
    <name evidence="2" type="ORF">PYM288_LOCUS15095</name>
    <name evidence="3" type="ORF">ZHD862_LOCUS13223</name>
</gene>
<dbReference type="Pfam" id="PF13516">
    <property type="entry name" value="LRR_6"/>
    <property type="match status" value="4"/>
</dbReference>
<dbReference type="Proteomes" id="UP000663836">
    <property type="component" value="Unassembled WGS sequence"/>
</dbReference>
<evidence type="ECO:0000313" key="5">
    <source>
        <dbReference type="EMBL" id="CAF1123086.1"/>
    </source>
</evidence>
<dbReference type="Proteomes" id="UP000663854">
    <property type="component" value="Unassembled WGS sequence"/>
</dbReference>
<name>A0A814QQ00_9BILA</name>
<dbReference type="EMBL" id="CAJNOL010000552">
    <property type="protein sequence ID" value="CAF1113203.1"/>
    <property type="molecule type" value="Genomic_DNA"/>
</dbReference>
<dbReference type="AlphaFoldDB" id="A0A814QQ00"/>
<dbReference type="EMBL" id="CAJOBD010011169">
    <property type="protein sequence ID" value="CAF4163508.1"/>
    <property type="molecule type" value="Genomic_DNA"/>
</dbReference>
<dbReference type="InterPro" id="IPR001611">
    <property type="entry name" value="Leu-rich_rpt"/>
</dbReference>
<proteinExistence type="predicted"/>
<dbReference type="Proteomes" id="UP000663864">
    <property type="component" value="Unassembled WGS sequence"/>
</dbReference>
<dbReference type="PANTHER" id="PTHR24111:SF0">
    <property type="entry name" value="LEUCINE-RICH REPEAT-CONTAINING PROTEIN"/>
    <property type="match status" value="1"/>
</dbReference>
<keyword evidence="7" id="KW-1185">Reference proteome</keyword>
<dbReference type="EMBL" id="CAJNOL010000578">
    <property type="protein sequence ID" value="CAF1123086.1"/>
    <property type="molecule type" value="Genomic_DNA"/>
</dbReference>
<keyword evidence="1" id="KW-0677">Repeat</keyword>
<accession>A0A814QQ00</accession>
<dbReference type="EMBL" id="CAJNOH010000352">
    <property type="protein sequence ID" value="CAF1010762.1"/>
    <property type="molecule type" value="Genomic_DNA"/>
</dbReference>
<protein>
    <submittedName>
        <fullName evidence="5">Uncharacterized protein</fullName>
    </submittedName>
</protein>
<reference evidence="5" key="1">
    <citation type="submission" date="2021-02" db="EMBL/GenBank/DDBJ databases">
        <authorList>
            <person name="Nowell W R."/>
        </authorList>
    </citation>
    <scope>NUCLEOTIDE SEQUENCE</scope>
</reference>
<dbReference type="Gene3D" id="3.80.10.10">
    <property type="entry name" value="Ribonuclease Inhibitor"/>
    <property type="match status" value="1"/>
</dbReference>
<sequence>MAFACTRPKTKDDLYRNTELEKRINQSSSENIDLSNMNLTDQDIPIIIKKGIKKKKPRSLSLSTNKITADGIQMLVDVIKTNKYLTHIFLSSNPIGDEGIKYIVELIRNNQNLHHLSLNDTGITDDGIRMITDVLASNSTSIRCLDLRSNQFITDSSIDSLLQIVEQNQTLSACRLDNCGLSQQGKEKLREAKLMKW</sequence>
<dbReference type="Proteomes" id="UP000663870">
    <property type="component" value="Unassembled WGS sequence"/>
</dbReference>
<dbReference type="PANTHER" id="PTHR24111">
    <property type="entry name" value="LEUCINE-RICH REPEAT-CONTAINING PROTEIN 34"/>
    <property type="match status" value="1"/>
</dbReference>
<evidence type="ECO:0000313" key="7">
    <source>
        <dbReference type="Proteomes" id="UP000663870"/>
    </source>
</evidence>